<name>A0A7T9DKD4_9ARCH</name>
<organism evidence="1">
    <name type="scientific">Candidatus Iainarchaeum sp</name>
    <dbReference type="NCBI Taxonomy" id="3101447"/>
    <lineage>
        <taxon>Archaea</taxon>
        <taxon>Candidatus Iainarchaeota</taxon>
        <taxon>Candidatus Iainarchaeia</taxon>
        <taxon>Candidatus Iainarchaeales</taxon>
        <taxon>Candidatus Iainarchaeaceae</taxon>
        <taxon>Candidatus Iainarchaeum</taxon>
    </lineage>
</organism>
<sequence length="202" mass="23361">MAKLPAKRMANRIKKRVGVWVRAVRGPAIKHAESFGRVTPQRIKRAEAEGVKEVSKLPQEEVLLVTPQGMFLGRTLRDPKAAENIMQSHHETAGKEVMESFVRRCSKNALRAIGVNDPERRARIIDLFVQNYYWEQQFLGMVPHADKQMSAGRLRQLQDKLRNELGRTRFMLFVKFYRKWSNKLGSQMLKMAASMERPTIND</sequence>
<accession>A0A7T9DKD4</accession>
<reference evidence="1" key="1">
    <citation type="submission" date="2020-11" db="EMBL/GenBank/DDBJ databases">
        <title>Connecting structure to function with the recovery of over 1000 high-quality activated sludge metagenome-assembled genomes encoding full-length rRNA genes using long-read sequencing.</title>
        <authorList>
            <person name="Singleton C.M."/>
            <person name="Petriglieri F."/>
            <person name="Kristensen J.M."/>
            <person name="Kirkegaard R.H."/>
            <person name="Michaelsen T.Y."/>
            <person name="Andersen M.H."/>
            <person name="Karst S.M."/>
            <person name="Dueholm M.S."/>
            <person name="Nielsen P.H."/>
            <person name="Albertsen M."/>
        </authorList>
    </citation>
    <scope>NUCLEOTIDE SEQUENCE</scope>
    <source>
        <strain evidence="1">Fred_18-Q3-R57-64_BAT3C.431</strain>
    </source>
</reference>
<protein>
    <submittedName>
        <fullName evidence="1">Uncharacterized protein</fullName>
    </submittedName>
</protein>
<proteinExistence type="predicted"/>
<dbReference type="Proteomes" id="UP000596004">
    <property type="component" value="Chromosome"/>
</dbReference>
<gene>
    <name evidence="1" type="ORF">IPJ89_01305</name>
</gene>
<evidence type="ECO:0000313" key="1">
    <source>
        <dbReference type="EMBL" id="QQR92865.1"/>
    </source>
</evidence>
<dbReference type="EMBL" id="CP064981">
    <property type="protein sequence ID" value="QQR92865.1"/>
    <property type="molecule type" value="Genomic_DNA"/>
</dbReference>
<dbReference type="AlphaFoldDB" id="A0A7T9DKD4"/>